<evidence type="ECO:0000313" key="2">
    <source>
        <dbReference type="Proteomes" id="UP000435138"/>
    </source>
</evidence>
<proteinExistence type="predicted"/>
<reference evidence="1 2" key="1">
    <citation type="submission" date="2019-11" db="EMBL/GenBank/DDBJ databases">
        <title>Genome analysis of Rhizobacterium cereale a novel genus and species isolated from maize roots in North Spain.</title>
        <authorList>
            <person name="Menendez E."/>
            <person name="Flores-Felix J.D."/>
            <person name="Ramirez-Bahena M.-H."/>
            <person name="Igual J.M."/>
            <person name="Garcia-Fraile P."/>
            <person name="Peix A."/>
            <person name="Velazquez E."/>
        </authorList>
    </citation>
    <scope>NUCLEOTIDE SEQUENCE [LARGE SCALE GENOMIC DNA]</scope>
    <source>
        <strain evidence="1 2">RZME27</strain>
    </source>
</reference>
<protein>
    <submittedName>
        <fullName evidence="1">Uncharacterized protein</fullName>
    </submittedName>
</protein>
<comment type="caution">
    <text evidence="1">The sequence shown here is derived from an EMBL/GenBank/DDBJ whole genome shotgun (WGS) entry which is preliminary data.</text>
</comment>
<evidence type="ECO:0000313" key="1">
    <source>
        <dbReference type="EMBL" id="MQY48133.1"/>
    </source>
</evidence>
<dbReference type="AlphaFoldDB" id="A0A6A8AA18"/>
<dbReference type="EMBL" id="WIXI01000047">
    <property type="protein sequence ID" value="MQY48133.1"/>
    <property type="molecule type" value="Genomic_DNA"/>
</dbReference>
<name>A0A6A8AA18_9HYPH</name>
<sequence length="66" mass="7486">MECRRAGLKFPYWIILDEHNLVDLDKTYDFESTKPFGIVSPAFLTEIARIIKQAAATGRLSGVKRS</sequence>
<keyword evidence="2" id="KW-1185">Reference proteome</keyword>
<organism evidence="1 2">
    <name type="scientific">Endobacterium cereale</name>
    <dbReference type="NCBI Taxonomy" id="2663029"/>
    <lineage>
        <taxon>Bacteria</taxon>
        <taxon>Pseudomonadati</taxon>
        <taxon>Pseudomonadota</taxon>
        <taxon>Alphaproteobacteria</taxon>
        <taxon>Hyphomicrobiales</taxon>
        <taxon>Rhizobiaceae</taxon>
        <taxon>Endobacterium</taxon>
    </lineage>
</organism>
<gene>
    <name evidence="1" type="ORF">GAO09_19010</name>
</gene>
<dbReference type="Proteomes" id="UP000435138">
    <property type="component" value="Unassembled WGS sequence"/>
</dbReference>
<accession>A0A6A8AA18</accession>